<keyword evidence="4" id="KW-0479">Metal-binding</keyword>
<dbReference type="Pfam" id="PF13242">
    <property type="entry name" value="Hydrolase_like"/>
    <property type="match status" value="1"/>
</dbReference>
<feature type="non-terminal residue" evidence="5">
    <location>
        <position position="1"/>
    </location>
</feature>
<comment type="cofactor">
    <cofactor evidence="4">
        <name>Mg(2+)</name>
        <dbReference type="ChEBI" id="CHEBI:18420"/>
    </cofactor>
    <text evidence="4">Divalent metal ions. Mg(2+) is the most effective.</text>
</comment>
<feature type="binding site" evidence="4">
    <location>
        <position position="55"/>
    </location>
    <ligand>
        <name>Mg(2+)</name>
        <dbReference type="ChEBI" id="CHEBI:18420"/>
    </ligand>
</feature>
<dbReference type="GO" id="GO:0005737">
    <property type="term" value="C:cytoplasm"/>
    <property type="evidence" value="ECO:0007669"/>
    <property type="project" value="TreeGrafter"/>
</dbReference>
<gene>
    <name evidence="5" type="ORF">EGW08_010316</name>
</gene>
<dbReference type="EMBL" id="RQTK01000314">
    <property type="protein sequence ID" value="RUS81930.1"/>
    <property type="molecule type" value="Genomic_DNA"/>
</dbReference>
<keyword evidence="6" id="KW-1185">Reference proteome</keyword>
<dbReference type="GO" id="GO:0046872">
    <property type="term" value="F:metal ion binding"/>
    <property type="evidence" value="ECO:0007669"/>
    <property type="project" value="UniProtKB-KW"/>
</dbReference>
<reference evidence="5 6" key="1">
    <citation type="submission" date="2019-01" db="EMBL/GenBank/DDBJ databases">
        <title>A draft genome assembly of the solar-powered sea slug Elysia chlorotica.</title>
        <authorList>
            <person name="Cai H."/>
            <person name="Li Q."/>
            <person name="Fang X."/>
            <person name="Li J."/>
            <person name="Curtis N.E."/>
            <person name="Altenburger A."/>
            <person name="Shibata T."/>
            <person name="Feng M."/>
            <person name="Maeda T."/>
            <person name="Schwartz J.A."/>
            <person name="Shigenobu S."/>
            <person name="Lundholm N."/>
            <person name="Nishiyama T."/>
            <person name="Yang H."/>
            <person name="Hasebe M."/>
            <person name="Li S."/>
            <person name="Pierce S.K."/>
            <person name="Wang J."/>
        </authorList>
    </citation>
    <scope>NUCLEOTIDE SEQUENCE [LARGE SCALE GENOMIC DNA]</scope>
    <source>
        <strain evidence="5">EC2010</strain>
        <tissue evidence="5">Whole organism of an adult</tissue>
    </source>
</reference>
<feature type="active site" description="Nucleophile" evidence="2">
    <location>
        <position position="55"/>
    </location>
</feature>
<dbReference type="STRING" id="188477.A0A3S1C3H0"/>
<dbReference type="NCBIfam" id="TIGR01452">
    <property type="entry name" value="PGP_euk"/>
    <property type="match status" value="1"/>
</dbReference>
<dbReference type="PANTHER" id="PTHR19288:SF93">
    <property type="entry name" value="FI11325P-RELATED"/>
    <property type="match status" value="1"/>
</dbReference>
<name>A0A3S1C3H0_ELYCH</name>
<feature type="active site" description="Proton donor" evidence="2">
    <location>
        <position position="57"/>
    </location>
</feature>
<dbReference type="InterPro" id="IPR036412">
    <property type="entry name" value="HAD-like_sf"/>
</dbReference>
<evidence type="ECO:0000313" key="5">
    <source>
        <dbReference type="EMBL" id="RUS81930.1"/>
    </source>
</evidence>
<feature type="binding site" evidence="4">
    <location>
        <position position="57"/>
    </location>
    <ligand>
        <name>Mg(2+)</name>
        <dbReference type="ChEBI" id="CHEBI:18420"/>
    </ligand>
</feature>
<dbReference type="InterPro" id="IPR006357">
    <property type="entry name" value="HAD-SF_hydro_IIA"/>
</dbReference>
<dbReference type="AlphaFoldDB" id="A0A3S1C3H0"/>
<feature type="binding site" evidence="3">
    <location>
        <position position="251"/>
    </location>
    <ligand>
        <name>substrate</name>
    </ligand>
</feature>
<dbReference type="OrthoDB" id="413953at2759"/>
<keyword evidence="1" id="KW-0378">Hydrolase</keyword>
<dbReference type="InterPro" id="IPR023214">
    <property type="entry name" value="HAD_sf"/>
</dbReference>
<protein>
    <recommendedName>
        <fullName evidence="7">Phosphoglycolate phosphatase</fullName>
    </recommendedName>
</protein>
<evidence type="ECO:0008006" key="7">
    <source>
        <dbReference type="Google" id="ProtNLM"/>
    </source>
</evidence>
<evidence type="ECO:0000256" key="3">
    <source>
        <dbReference type="PIRSR" id="PIRSR000915-2"/>
    </source>
</evidence>
<evidence type="ECO:0000256" key="4">
    <source>
        <dbReference type="PIRSR" id="PIRSR000915-3"/>
    </source>
</evidence>
<sequence length="333" mass="37129">STSSKQWSRAHDCRSREIFTGTHFQNFRHITSMAQLMTRENAEGILQNVDNFLFDCDGVLWDGNGPINGSLETVLRLKELGKRVFYVTNNSSQTREHYVKKCANYGYDAKKDEILCTAWIAAEYLRAANFKDKVYVMGKKESIGEELDAVGIKYTGPGPDPIVGTGYADWLQEIKLDPEVKCVVVGFDPHISYMKMIRAASYLKNPDCLFLATNKDGSLPVKDSVIRIPGTGCMVSPVSIASGREPIVMGKPAPNMFEVLRKVHNLDPSRCMMVGDRLDTDIQFARNCGMHSMLVLSGISTIDDIQRPAEIGEETHTRPDFYAENLAGLGIFI</sequence>
<keyword evidence="4" id="KW-0460">Magnesium</keyword>
<dbReference type="Gene3D" id="3.40.50.1000">
    <property type="entry name" value="HAD superfamily/HAD-like"/>
    <property type="match status" value="2"/>
</dbReference>
<dbReference type="Pfam" id="PF13344">
    <property type="entry name" value="Hydrolase_6"/>
    <property type="match status" value="1"/>
</dbReference>
<dbReference type="SUPFAM" id="SSF56784">
    <property type="entry name" value="HAD-like"/>
    <property type="match status" value="1"/>
</dbReference>
<proteinExistence type="predicted"/>
<dbReference type="PIRSF" id="PIRSF000915">
    <property type="entry name" value="PGP-type_phosphatase"/>
    <property type="match status" value="1"/>
</dbReference>
<evidence type="ECO:0000256" key="2">
    <source>
        <dbReference type="PIRSR" id="PIRSR000915-1"/>
    </source>
</evidence>
<dbReference type="InterPro" id="IPR006349">
    <property type="entry name" value="PGP_euk"/>
</dbReference>
<dbReference type="PANTHER" id="PTHR19288">
    <property type="entry name" value="4-NITROPHENYLPHOSPHATASE-RELATED"/>
    <property type="match status" value="1"/>
</dbReference>
<organism evidence="5 6">
    <name type="scientific">Elysia chlorotica</name>
    <name type="common">Eastern emerald elysia</name>
    <name type="synonym">Sea slug</name>
    <dbReference type="NCBI Taxonomy" id="188477"/>
    <lineage>
        <taxon>Eukaryota</taxon>
        <taxon>Metazoa</taxon>
        <taxon>Spiralia</taxon>
        <taxon>Lophotrochozoa</taxon>
        <taxon>Mollusca</taxon>
        <taxon>Gastropoda</taxon>
        <taxon>Heterobranchia</taxon>
        <taxon>Euthyneura</taxon>
        <taxon>Panpulmonata</taxon>
        <taxon>Sacoglossa</taxon>
        <taxon>Placobranchoidea</taxon>
        <taxon>Plakobranchidae</taxon>
        <taxon>Elysia</taxon>
    </lineage>
</organism>
<accession>A0A3S1C3H0</accession>
<comment type="caution">
    <text evidence="5">The sequence shown here is derived from an EMBL/GenBank/DDBJ whole genome shotgun (WGS) entry which is preliminary data.</text>
</comment>
<dbReference type="GO" id="GO:0016791">
    <property type="term" value="F:phosphatase activity"/>
    <property type="evidence" value="ECO:0007669"/>
    <property type="project" value="InterPro"/>
</dbReference>
<evidence type="ECO:0000313" key="6">
    <source>
        <dbReference type="Proteomes" id="UP000271974"/>
    </source>
</evidence>
<evidence type="ECO:0000256" key="1">
    <source>
        <dbReference type="ARBA" id="ARBA00022801"/>
    </source>
</evidence>
<dbReference type="NCBIfam" id="TIGR01460">
    <property type="entry name" value="HAD-SF-IIA"/>
    <property type="match status" value="1"/>
</dbReference>
<feature type="binding site" evidence="4">
    <location>
        <position position="276"/>
    </location>
    <ligand>
        <name>Mg(2+)</name>
        <dbReference type="ChEBI" id="CHEBI:18420"/>
    </ligand>
</feature>
<dbReference type="Proteomes" id="UP000271974">
    <property type="component" value="Unassembled WGS sequence"/>
</dbReference>